<organism evidence="3 4">
    <name type="scientific">Streptomyces anandii</name>
    <dbReference type="NCBI Taxonomy" id="285454"/>
    <lineage>
        <taxon>Bacteria</taxon>
        <taxon>Bacillati</taxon>
        <taxon>Actinomycetota</taxon>
        <taxon>Actinomycetes</taxon>
        <taxon>Kitasatosporales</taxon>
        <taxon>Streptomycetaceae</taxon>
        <taxon>Streptomyces</taxon>
    </lineage>
</organism>
<accession>A0ABW6H4Q1</accession>
<keyword evidence="2" id="KW-1133">Transmembrane helix</keyword>
<gene>
    <name evidence="3" type="ORF">ACFW88_12895</name>
</gene>
<evidence type="ECO:0000256" key="2">
    <source>
        <dbReference type="SAM" id="Phobius"/>
    </source>
</evidence>
<keyword evidence="2" id="KW-0812">Transmembrane</keyword>
<keyword evidence="4" id="KW-1185">Reference proteome</keyword>
<sequence length="210" mass="22145">MSGVGPVEPGEGTRAWDTPGPDAPADTPRRQLPHGGRPERRRRAVLVATAAALLLAGGGYLYASRPHQLPRPAPEPAPPPYPSQVVDVAYLEPAPARSGAAPRSFGLTVLVSVTAGPPVTVARITQPYAGLVLTPEPRPPLRIAAGTARKIVVTMRVTQCGKVPENAGLPFLDVTLRNTRAIEVHSYILGSRYAHALSDGLHVACGNDFR</sequence>
<dbReference type="EMBL" id="JBHYTS010000016">
    <property type="protein sequence ID" value="MFE1751421.1"/>
    <property type="molecule type" value="Genomic_DNA"/>
</dbReference>
<keyword evidence="2" id="KW-0472">Membrane</keyword>
<dbReference type="Proteomes" id="UP001599756">
    <property type="component" value="Unassembled WGS sequence"/>
</dbReference>
<evidence type="ECO:0000313" key="3">
    <source>
        <dbReference type="EMBL" id="MFE1751421.1"/>
    </source>
</evidence>
<protein>
    <submittedName>
        <fullName evidence="3">Tat pathway signal sequence domain protein</fullName>
    </submittedName>
</protein>
<reference evidence="3 4" key="1">
    <citation type="submission" date="2024-09" db="EMBL/GenBank/DDBJ databases">
        <title>The Natural Products Discovery Center: Release of the First 8490 Sequenced Strains for Exploring Actinobacteria Biosynthetic Diversity.</title>
        <authorList>
            <person name="Kalkreuter E."/>
            <person name="Kautsar S.A."/>
            <person name="Yang D."/>
            <person name="Bader C.D."/>
            <person name="Teijaro C.N."/>
            <person name="Fluegel L."/>
            <person name="Davis C.M."/>
            <person name="Simpson J.R."/>
            <person name="Lauterbach L."/>
            <person name="Steele A.D."/>
            <person name="Gui C."/>
            <person name="Meng S."/>
            <person name="Li G."/>
            <person name="Viehrig K."/>
            <person name="Ye F."/>
            <person name="Su P."/>
            <person name="Kiefer A.F."/>
            <person name="Nichols A."/>
            <person name="Cepeda A.J."/>
            <person name="Yan W."/>
            <person name="Fan B."/>
            <person name="Jiang Y."/>
            <person name="Adhikari A."/>
            <person name="Zheng C.-J."/>
            <person name="Schuster L."/>
            <person name="Cowan T.M."/>
            <person name="Smanski M.J."/>
            <person name="Chevrette M.G."/>
            <person name="De Carvalho L.P.S."/>
            <person name="Shen B."/>
        </authorList>
    </citation>
    <scope>NUCLEOTIDE SEQUENCE [LARGE SCALE GENOMIC DNA]</scope>
    <source>
        <strain evidence="3 4">NPDC059500</strain>
    </source>
</reference>
<feature type="transmembrane region" description="Helical" evidence="2">
    <location>
        <begin position="44"/>
        <end position="63"/>
    </location>
</feature>
<feature type="region of interest" description="Disordered" evidence="1">
    <location>
        <begin position="1"/>
        <end position="42"/>
    </location>
</feature>
<name>A0ABW6H4Q1_9ACTN</name>
<evidence type="ECO:0000256" key="1">
    <source>
        <dbReference type="SAM" id="MobiDB-lite"/>
    </source>
</evidence>
<proteinExistence type="predicted"/>
<dbReference type="RefSeq" id="WP_381827379.1">
    <property type="nucleotide sequence ID" value="NZ_JBHYTS010000016.1"/>
</dbReference>
<comment type="caution">
    <text evidence="3">The sequence shown here is derived from an EMBL/GenBank/DDBJ whole genome shotgun (WGS) entry which is preliminary data.</text>
</comment>
<evidence type="ECO:0000313" key="4">
    <source>
        <dbReference type="Proteomes" id="UP001599756"/>
    </source>
</evidence>
<feature type="compositionally biased region" description="Low complexity" evidence="1">
    <location>
        <begin position="17"/>
        <end position="26"/>
    </location>
</feature>